<accession>A0A1G9UD63</accession>
<gene>
    <name evidence="1" type="ORF">SAMN05216191_114117</name>
</gene>
<reference evidence="1 2" key="1">
    <citation type="submission" date="2016-10" db="EMBL/GenBank/DDBJ databases">
        <authorList>
            <person name="de Groot N.N."/>
        </authorList>
    </citation>
    <scope>NUCLEOTIDE SEQUENCE [LARGE SCALE GENOMIC DNA]</scope>
    <source>
        <strain evidence="1 2">CGMCC 1.10239</strain>
    </source>
</reference>
<evidence type="ECO:0000313" key="1">
    <source>
        <dbReference type="EMBL" id="SDM57860.1"/>
    </source>
</evidence>
<name>A0A1G9UD63_9BACL</name>
<sequence>MLKNDDQQFLENVLLDGCLQRLLEKGNLFLLGINNLEI</sequence>
<proteinExistence type="predicted"/>
<dbReference type="EMBL" id="FNGM01000014">
    <property type="protein sequence ID" value="SDM57860.1"/>
    <property type="molecule type" value="Genomic_DNA"/>
</dbReference>
<evidence type="ECO:0000313" key="2">
    <source>
        <dbReference type="Proteomes" id="UP000182783"/>
    </source>
</evidence>
<organism evidence="1 2">
    <name type="scientific">Paenibacillus jilunlii</name>
    <dbReference type="NCBI Taxonomy" id="682956"/>
    <lineage>
        <taxon>Bacteria</taxon>
        <taxon>Bacillati</taxon>
        <taxon>Bacillota</taxon>
        <taxon>Bacilli</taxon>
        <taxon>Bacillales</taxon>
        <taxon>Paenibacillaceae</taxon>
        <taxon>Paenibacillus</taxon>
    </lineage>
</organism>
<dbReference type="Proteomes" id="UP000182783">
    <property type="component" value="Unassembled WGS sequence"/>
</dbReference>
<dbReference type="AlphaFoldDB" id="A0A1G9UD63"/>
<protein>
    <submittedName>
        <fullName evidence="1">Uncharacterized protein</fullName>
    </submittedName>
</protein>